<keyword evidence="3" id="KW-0067">ATP-binding</keyword>
<dbReference type="Pfam" id="PF00005">
    <property type="entry name" value="ABC_tran"/>
    <property type="match status" value="1"/>
</dbReference>
<dbReference type="PROSITE" id="PS50893">
    <property type="entry name" value="ABC_TRANSPORTER_2"/>
    <property type="match status" value="1"/>
</dbReference>
<evidence type="ECO:0000256" key="2">
    <source>
        <dbReference type="ARBA" id="ARBA00022741"/>
    </source>
</evidence>
<dbReference type="PANTHER" id="PTHR42781">
    <property type="entry name" value="SPERMIDINE/PUTRESCINE IMPORT ATP-BINDING PROTEIN POTA"/>
    <property type="match status" value="1"/>
</dbReference>
<dbReference type="GO" id="GO:0032991">
    <property type="term" value="C:protein-containing complex"/>
    <property type="evidence" value="ECO:0007669"/>
    <property type="project" value="UniProtKB-ARBA"/>
</dbReference>
<protein>
    <submittedName>
        <fullName evidence="5">ABC-type Fe3+/spermidine/putrescine transport system ATPase subunit</fullName>
    </submittedName>
</protein>
<dbReference type="PROSITE" id="PS00211">
    <property type="entry name" value="ABC_TRANSPORTER_1"/>
    <property type="match status" value="1"/>
</dbReference>
<proteinExistence type="predicted"/>
<gene>
    <name evidence="5" type="ORF">HNQ77_002753</name>
</gene>
<dbReference type="GO" id="GO:0005886">
    <property type="term" value="C:plasma membrane"/>
    <property type="evidence" value="ECO:0007669"/>
    <property type="project" value="UniProtKB-ARBA"/>
</dbReference>
<dbReference type="InterPro" id="IPR008995">
    <property type="entry name" value="Mo/tungstate-bd_C_term_dom"/>
</dbReference>
<dbReference type="SUPFAM" id="SSF52540">
    <property type="entry name" value="P-loop containing nucleoside triphosphate hydrolases"/>
    <property type="match status" value="1"/>
</dbReference>
<reference evidence="5 6" key="1">
    <citation type="submission" date="2020-08" db="EMBL/GenBank/DDBJ databases">
        <title>Genomic Encyclopedia of Type Strains, Phase IV (KMG-IV): sequencing the most valuable type-strain genomes for metagenomic binning, comparative biology and taxonomic classification.</title>
        <authorList>
            <person name="Goeker M."/>
        </authorList>
    </citation>
    <scope>NUCLEOTIDE SEQUENCE [LARGE SCALE GENOMIC DNA]</scope>
    <source>
        <strain evidence="5 6">DSM 103733</strain>
    </source>
</reference>
<dbReference type="InterPro" id="IPR027417">
    <property type="entry name" value="P-loop_NTPase"/>
</dbReference>
<dbReference type="InterPro" id="IPR003593">
    <property type="entry name" value="AAA+_ATPase"/>
</dbReference>
<organism evidence="5 6">
    <name type="scientific">Silvibacterium bohemicum</name>
    <dbReference type="NCBI Taxonomy" id="1577686"/>
    <lineage>
        <taxon>Bacteria</taxon>
        <taxon>Pseudomonadati</taxon>
        <taxon>Acidobacteriota</taxon>
        <taxon>Terriglobia</taxon>
        <taxon>Terriglobales</taxon>
        <taxon>Acidobacteriaceae</taxon>
        <taxon>Silvibacterium</taxon>
    </lineage>
</organism>
<evidence type="ECO:0000256" key="1">
    <source>
        <dbReference type="ARBA" id="ARBA00022448"/>
    </source>
</evidence>
<dbReference type="FunFam" id="3.40.50.300:FF:000133">
    <property type="entry name" value="Spermidine/putrescine import ATP-binding protein PotA"/>
    <property type="match status" value="1"/>
</dbReference>
<dbReference type="RefSeq" id="WP_050059639.1">
    <property type="nucleotide sequence ID" value="NZ_JACHEK010000005.1"/>
</dbReference>
<dbReference type="InterPro" id="IPR050093">
    <property type="entry name" value="ABC_SmlMolc_Importer"/>
</dbReference>
<dbReference type="OrthoDB" id="9802264at2"/>
<dbReference type="InterPro" id="IPR017871">
    <property type="entry name" value="ABC_transporter-like_CS"/>
</dbReference>
<comment type="caution">
    <text evidence="5">The sequence shown here is derived from an EMBL/GenBank/DDBJ whole genome shotgun (WGS) entry which is preliminary data.</text>
</comment>
<dbReference type="Proteomes" id="UP000538666">
    <property type="component" value="Unassembled WGS sequence"/>
</dbReference>
<evidence type="ECO:0000313" key="5">
    <source>
        <dbReference type="EMBL" id="MBB6144797.1"/>
    </source>
</evidence>
<evidence type="ECO:0000313" key="6">
    <source>
        <dbReference type="Proteomes" id="UP000538666"/>
    </source>
</evidence>
<dbReference type="SUPFAM" id="SSF50331">
    <property type="entry name" value="MOP-like"/>
    <property type="match status" value="1"/>
</dbReference>
<dbReference type="Gene3D" id="3.40.50.300">
    <property type="entry name" value="P-loop containing nucleotide triphosphate hydrolases"/>
    <property type="match status" value="1"/>
</dbReference>
<dbReference type="AlphaFoldDB" id="A0A841JWH1"/>
<keyword evidence="1" id="KW-0813">Transport</keyword>
<name>A0A841JWH1_9BACT</name>
<dbReference type="PANTHER" id="PTHR42781:SF4">
    <property type="entry name" value="SPERMIDINE_PUTRESCINE IMPORT ATP-BINDING PROTEIN POTA"/>
    <property type="match status" value="1"/>
</dbReference>
<dbReference type="EMBL" id="JACHEK010000005">
    <property type="protein sequence ID" value="MBB6144797.1"/>
    <property type="molecule type" value="Genomic_DNA"/>
</dbReference>
<sequence length="371" mass="40932">MSTQPAAVAPGADSGNTGPALLRIENVSKSFGANKVLESISLDIERGEFLTLLGESGSGKTTLLRLIAGFEEATEGRILLEGERIDNQPAYRRPVHTVFQSYALFPHMSVFDNAAYGLSVRGHGRDEIKTKVEMALGKVRMETFASRYPREISGGQKQRVALARALVNSPKVLLLDEPLSALDANLRVEMQHELKQLQRELGIAFIFVTHDQSEALAISDRIVLLHRGRIEQSGAPREIYARPRTVYAANFLGKSNLIRGFVTDGVANCSIFSFPLPVEDGPIALSLRPEVMMSGVIPSEPGVVRFEAEVVDEQFHGAASLLRLRCSPDCELMARVDGEAPRERVRTFAFRIADCVLLEQDEPRPQRTERP</sequence>
<evidence type="ECO:0000259" key="4">
    <source>
        <dbReference type="PROSITE" id="PS50893"/>
    </source>
</evidence>
<dbReference type="GO" id="GO:0016887">
    <property type="term" value="F:ATP hydrolysis activity"/>
    <property type="evidence" value="ECO:0007669"/>
    <property type="project" value="InterPro"/>
</dbReference>
<dbReference type="GO" id="GO:0005524">
    <property type="term" value="F:ATP binding"/>
    <property type="evidence" value="ECO:0007669"/>
    <property type="project" value="UniProtKB-KW"/>
</dbReference>
<keyword evidence="2" id="KW-0547">Nucleotide-binding</keyword>
<feature type="domain" description="ABC transporter" evidence="4">
    <location>
        <begin position="22"/>
        <end position="252"/>
    </location>
</feature>
<evidence type="ECO:0000256" key="3">
    <source>
        <dbReference type="ARBA" id="ARBA00022840"/>
    </source>
</evidence>
<keyword evidence="6" id="KW-1185">Reference proteome</keyword>
<accession>A0A841JWH1</accession>
<dbReference type="GO" id="GO:0015847">
    <property type="term" value="P:putrescine transport"/>
    <property type="evidence" value="ECO:0007669"/>
    <property type="project" value="UniProtKB-ARBA"/>
</dbReference>
<dbReference type="InterPro" id="IPR003439">
    <property type="entry name" value="ABC_transporter-like_ATP-bd"/>
</dbReference>
<dbReference type="SMART" id="SM00382">
    <property type="entry name" value="AAA"/>
    <property type="match status" value="1"/>
</dbReference>